<proteinExistence type="predicted"/>
<feature type="non-terminal residue" evidence="1">
    <location>
        <position position="1"/>
    </location>
</feature>
<dbReference type="EMBL" id="ML977717">
    <property type="protein sequence ID" value="KAF1993253.1"/>
    <property type="molecule type" value="Genomic_DNA"/>
</dbReference>
<name>A0A6A5VUQ6_9PLEO</name>
<dbReference type="Proteomes" id="UP000799779">
    <property type="component" value="Unassembled WGS sequence"/>
</dbReference>
<sequence>ELQATEPFSTLTDYQELEFFLTKRELTPRQMRWAMKVADFNLTRTYHIASRPHKNQHQYGVKLWLVITLHVYPRMEARLRAALGSRATHKSDRFPGRTVPLWLVLVSAPSCAPCRNLVCADYHSETFTTSKCKNITLHETCRSSLPACKHCTLSRMVYHSALTFSRHLCPQCYPTYHHVPPIPRKYEGCSLYIVV</sequence>
<evidence type="ECO:0000313" key="2">
    <source>
        <dbReference type="Proteomes" id="UP000799779"/>
    </source>
</evidence>
<dbReference type="OrthoDB" id="4499277at2759"/>
<protein>
    <submittedName>
        <fullName evidence="1">Uncharacterized protein</fullName>
    </submittedName>
</protein>
<organism evidence="1 2">
    <name type="scientific">Amniculicola lignicola CBS 123094</name>
    <dbReference type="NCBI Taxonomy" id="1392246"/>
    <lineage>
        <taxon>Eukaryota</taxon>
        <taxon>Fungi</taxon>
        <taxon>Dikarya</taxon>
        <taxon>Ascomycota</taxon>
        <taxon>Pezizomycotina</taxon>
        <taxon>Dothideomycetes</taxon>
        <taxon>Pleosporomycetidae</taxon>
        <taxon>Pleosporales</taxon>
        <taxon>Amniculicolaceae</taxon>
        <taxon>Amniculicola</taxon>
    </lineage>
</organism>
<reference evidence="1" key="1">
    <citation type="journal article" date="2020" name="Stud. Mycol.">
        <title>101 Dothideomycetes genomes: a test case for predicting lifestyles and emergence of pathogens.</title>
        <authorList>
            <person name="Haridas S."/>
            <person name="Albert R."/>
            <person name="Binder M."/>
            <person name="Bloem J."/>
            <person name="Labutti K."/>
            <person name="Salamov A."/>
            <person name="Andreopoulos B."/>
            <person name="Baker S."/>
            <person name="Barry K."/>
            <person name="Bills G."/>
            <person name="Bluhm B."/>
            <person name="Cannon C."/>
            <person name="Castanera R."/>
            <person name="Culley D."/>
            <person name="Daum C."/>
            <person name="Ezra D."/>
            <person name="Gonzalez J."/>
            <person name="Henrissat B."/>
            <person name="Kuo A."/>
            <person name="Liang C."/>
            <person name="Lipzen A."/>
            <person name="Lutzoni F."/>
            <person name="Magnuson J."/>
            <person name="Mondo S."/>
            <person name="Nolan M."/>
            <person name="Ohm R."/>
            <person name="Pangilinan J."/>
            <person name="Park H.-J."/>
            <person name="Ramirez L."/>
            <person name="Alfaro M."/>
            <person name="Sun H."/>
            <person name="Tritt A."/>
            <person name="Yoshinaga Y."/>
            <person name="Zwiers L.-H."/>
            <person name="Turgeon B."/>
            <person name="Goodwin S."/>
            <person name="Spatafora J."/>
            <person name="Crous P."/>
            <person name="Grigoriev I."/>
        </authorList>
    </citation>
    <scope>NUCLEOTIDE SEQUENCE</scope>
    <source>
        <strain evidence="1">CBS 123094</strain>
    </source>
</reference>
<gene>
    <name evidence="1" type="ORF">P154DRAFT_450723</name>
</gene>
<keyword evidence="2" id="KW-1185">Reference proteome</keyword>
<evidence type="ECO:0000313" key="1">
    <source>
        <dbReference type="EMBL" id="KAF1993253.1"/>
    </source>
</evidence>
<dbReference type="AlphaFoldDB" id="A0A6A5VUQ6"/>
<accession>A0A6A5VUQ6</accession>